<feature type="compositionally biased region" description="Polar residues" evidence="1">
    <location>
        <begin position="181"/>
        <end position="193"/>
    </location>
</feature>
<name>A0ABD3N2C7_9STRA</name>
<feature type="region of interest" description="Disordered" evidence="1">
    <location>
        <begin position="654"/>
        <end position="718"/>
    </location>
</feature>
<dbReference type="EMBL" id="JALLPJ020001314">
    <property type="protein sequence ID" value="KAL3770285.1"/>
    <property type="molecule type" value="Genomic_DNA"/>
</dbReference>
<organism evidence="2 3">
    <name type="scientific">Cyclotella atomus</name>
    <dbReference type="NCBI Taxonomy" id="382360"/>
    <lineage>
        <taxon>Eukaryota</taxon>
        <taxon>Sar</taxon>
        <taxon>Stramenopiles</taxon>
        <taxon>Ochrophyta</taxon>
        <taxon>Bacillariophyta</taxon>
        <taxon>Coscinodiscophyceae</taxon>
        <taxon>Thalassiosirophycidae</taxon>
        <taxon>Stephanodiscales</taxon>
        <taxon>Stephanodiscaceae</taxon>
        <taxon>Cyclotella</taxon>
    </lineage>
</organism>
<evidence type="ECO:0000313" key="2">
    <source>
        <dbReference type="EMBL" id="KAL3770285.1"/>
    </source>
</evidence>
<feature type="compositionally biased region" description="Acidic residues" evidence="1">
    <location>
        <begin position="655"/>
        <end position="684"/>
    </location>
</feature>
<evidence type="ECO:0000256" key="1">
    <source>
        <dbReference type="SAM" id="MobiDB-lite"/>
    </source>
</evidence>
<gene>
    <name evidence="2" type="ORF">ACHAWO_004412</name>
</gene>
<protein>
    <recommendedName>
        <fullName evidence="4">Ion transport domain-containing protein</fullName>
    </recommendedName>
</protein>
<feature type="region of interest" description="Disordered" evidence="1">
    <location>
        <begin position="218"/>
        <end position="261"/>
    </location>
</feature>
<keyword evidence="3" id="KW-1185">Reference proteome</keyword>
<feature type="region of interest" description="Disordered" evidence="1">
    <location>
        <begin position="149"/>
        <end position="193"/>
    </location>
</feature>
<dbReference type="PANTHER" id="PTHR47823">
    <property type="entry name" value="ION_TRANS DOMAIN-CONTAINING PROTEIN"/>
    <property type="match status" value="1"/>
</dbReference>
<reference evidence="2 3" key="1">
    <citation type="submission" date="2024-10" db="EMBL/GenBank/DDBJ databases">
        <title>Updated reference genomes for cyclostephanoid diatoms.</title>
        <authorList>
            <person name="Roberts W.R."/>
            <person name="Alverson A.J."/>
        </authorList>
    </citation>
    <scope>NUCLEOTIDE SEQUENCE [LARGE SCALE GENOMIC DNA]</scope>
    <source>
        <strain evidence="2 3">AJA010-31</strain>
    </source>
</reference>
<dbReference type="AlphaFoldDB" id="A0ABD3N2C7"/>
<dbReference type="SUPFAM" id="SSF81324">
    <property type="entry name" value="Voltage-gated potassium channels"/>
    <property type="match status" value="1"/>
</dbReference>
<sequence>MPPSGPVPNKPECVPNSANGRTVNSNVKLLSDQMSSVTFNMNEDIDNSGSVDGAAASETDAYPQNLLAAADEHESLEDMPTSVKQQSSWLDPFPTPCNSIGTNSAVSSRSSPLHMPEIDVFHPDFYNSPQRKSRTSSFEVKYLNASSLNTPVRNEENNRSGGSEDDNVWNDPFPTPDASIRSRTFPTPDSTRNVSDAFNDYQEWVNVNIPMLPCIDSPAHNRDESLQNEQPSPHRRRRSVACVTSNHKSAPSLLDTKPPPIRRISSEAGLFGRVPSMEDLLKRLSDVGPDGNDYFLSNAAATPIATNKKQSLQSRSSSGNILRQSLSQDDFTICLKPNTSKESLSGSNNFTRKQSKDDLDLLSQSNMSINSNTFPKTRLTPLLTPVRNLLAEQGRRASKVYIANSQRIKRKLRERRERRRQRREARNKEPPASWWIIIPADHPYKIIWDVLTMIWALLGAYRTHLRIRDRVFDQSPLIVLTEVWFTLDILLNFVTEHKTSKGQVIRDGKTVWARYLTTWFVIDLLSLIPWERIYVRPVVEKIKRRNFFQKTFFRSKAVVRVSRVLRGRHIKLIGQVSKQTGTPLRRIVVRLIKYVPKYLLFFRHMKGALFVRGLRFIHWLHNMYKKIWVSAQKAGRNARERIVRRRNKRHPIFDLVEENDDEKDTDSDTEGDDHSDEDDDDDLDESSHFDISEMTSMDVSEGDYGQISSHVYQRSRSENRAALRRRTYSEM</sequence>
<dbReference type="Proteomes" id="UP001530400">
    <property type="component" value="Unassembled WGS sequence"/>
</dbReference>
<feature type="region of interest" description="Disordered" evidence="1">
    <location>
        <begin position="1"/>
        <end position="22"/>
    </location>
</feature>
<evidence type="ECO:0000313" key="3">
    <source>
        <dbReference type="Proteomes" id="UP001530400"/>
    </source>
</evidence>
<proteinExistence type="predicted"/>
<accession>A0ABD3N2C7</accession>
<dbReference type="PANTHER" id="PTHR47823:SF9">
    <property type="entry name" value="CHROMOSOME UNDETERMINED SCAFFOLD_10, WHOLE GENOME SHOTGUN SEQUENCE"/>
    <property type="match status" value="1"/>
</dbReference>
<evidence type="ECO:0008006" key="4">
    <source>
        <dbReference type="Google" id="ProtNLM"/>
    </source>
</evidence>
<comment type="caution">
    <text evidence="2">The sequence shown here is derived from an EMBL/GenBank/DDBJ whole genome shotgun (WGS) entry which is preliminary data.</text>
</comment>